<keyword evidence="2" id="KW-0472">Membrane</keyword>
<keyword evidence="2" id="KW-0812">Transmembrane</keyword>
<protein>
    <submittedName>
        <fullName evidence="3">Low affinity iron permease</fullName>
    </submittedName>
</protein>
<dbReference type="EMBL" id="FCOI02000018">
    <property type="protein sequence ID" value="SAK75267.1"/>
    <property type="molecule type" value="Genomic_DNA"/>
</dbReference>
<dbReference type="GO" id="GO:0055085">
    <property type="term" value="P:transmembrane transport"/>
    <property type="evidence" value="ECO:0007669"/>
    <property type="project" value="InterPro"/>
</dbReference>
<evidence type="ECO:0000256" key="1">
    <source>
        <dbReference type="SAM" id="MobiDB-lite"/>
    </source>
</evidence>
<evidence type="ECO:0000256" key="2">
    <source>
        <dbReference type="SAM" id="Phobius"/>
    </source>
</evidence>
<accession>A0A158C155</accession>
<sequence>MSEESRFPETDAIDTVPATSTPAYANPHPVTKAFDAFASAVTRWAGSPLAFGLAVVSVVVWLVSGPFFHYSENWQLVINTGTTIVTFLMVFLIQQSANKDSVAVHLKLNELLASHRSANNQLIGIEDASEQELRKLAAAYLKLASENTQQSASHDTDFGAASDIARRLAKAQTHTGS</sequence>
<evidence type="ECO:0000313" key="3">
    <source>
        <dbReference type="EMBL" id="SAK75267.1"/>
    </source>
</evidence>
<dbReference type="OrthoDB" id="119761at2"/>
<feature type="transmembrane region" description="Helical" evidence="2">
    <location>
        <begin position="49"/>
        <end position="68"/>
    </location>
</feature>
<reference evidence="4" key="1">
    <citation type="submission" date="2016-01" db="EMBL/GenBank/DDBJ databases">
        <authorList>
            <person name="Peeters Charlotte."/>
        </authorList>
    </citation>
    <scope>NUCLEOTIDE SEQUENCE [LARGE SCALE GENOMIC DNA]</scope>
</reference>
<dbReference type="Pfam" id="PF04120">
    <property type="entry name" value="Iron_permease"/>
    <property type="match status" value="1"/>
</dbReference>
<dbReference type="RefSeq" id="WP_061162693.1">
    <property type="nucleotide sequence ID" value="NZ_FCOI02000018.1"/>
</dbReference>
<feature type="region of interest" description="Disordered" evidence="1">
    <location>
        <begin position="1"/>
        <end position="20"/>
    </location>
</feature>
<keyword evidence="4" id="KW-1185">Reference proteome</keyword>
<name>A0A158C155_9BURK</name>
<organism evidence="3 4">
    <name type="scientific">Caballeronia temeraria</name>
    <dbReference type="NCBI Taxonomy" id="1777137"/>
    <lineage>
        <taxon>Bacteria</taxon>
        <taxon>Pseudomonadati</taxon>
        <taxon>Pseudomonadota</taxon>
        <taxon>Betaproteobacteria</taxon>
        <taxon>Burkholderiales</taxon>
        <taxon>Burkholderiaceae</taxon>
        <taxon>Caballeronia</taxon>
    </lineage>
</organism>
<evidence type="ECO:0000313" key="4">
    <source>
        <dbReference type="Proteomes" id="UP000054624"/>
    </source>
</evidence>
<dbReference type="AlphaFoldDB" id="A0A158C155"/>
<feature type="transmembrane region" description="Helical" evidence="2">
    <location>
        <begin position="74"/>
        <end position="93"/>
    </location>
</feature>
<dbReference type="InterPro" id="IPR007251">
    <property type="entry name" value="Iron_permease_Fet4"/>
</dbReference>
<proteinExistence type="predicted"/>
<keyword evidence="2" id="KW-1133">Transmembrane helix</keyword>
<dbReference type="Proteomes" id="UP000054624">
    <property type="component" value="Unassembled WGS sequence"/>
</dbReference>
<gene>
    <name evidence="3" type="ORF">AWB76_04879</name>
</gene>